<dbReference type="AlphaFoldDB" id="A0L933"/>
<feature type="transmembrane region" description="Helical" evidence="9">
    <location>
        <begin position="303"/>
        <end position="323"/>
    </location>
</feature>
<keyword evidence="8 9" id="KW-0472">Membrane</keyword>
<sequence length="731" mass="80751">MTASADNAVLDILSQKPDSGLLCVMLLARFHQIPSSRDGLRHEHGQPGESFGHLEVLKALKALGLKAKAVKSAKKRLNKLPLPAIIPSAKEGGFQILAKAEGGKVLLHDPTEAKPEVMDTEVFLEQWDGSVILAATRGKDPTGGKFDITWFIPAVIRYRKLFSEVLYASFFLQVFALISPLFFQVIIDKVLVHRGLTTLDVLALGMLVVALFEMFLGGLRTYLLSHTTNRIDVELGAKLYRHLMNLPMSFFGSRRVGDSVARVRELENIRNFITGSAMTVAIDIPFTFVFVAVMFWYSPTLTYVVVGAIPFYILLSVFVSPILRKRVEEKFARGAENQSFLVESVTGVQTVKASALEPQMGRRWDEQLAAYVHTSFRVTNLGNWASQIAGLINKITTLLILWFGAHLVIDGSLTVGQLVAINMLSGRVSGPILRLVQLWQDYQQAGVSIRRLGDILNTPSEATSDPSRAALPNLKGRVTLERINFRYDPESPEVIRELSLDIRPGEVIGIVGPSGSGKSTVTKLVQRLYTPERGRVLVDGVDLGQVDPAWLRRQVGVVLQENFLFKRSVRENIAIGDPGIPMERVIAAAKLAGAEEFISELKQGYETELDEHGGNLSGGQRQRIAIARALVSDPRILIFDEATSALDYESEKIIQENMRSICQGRTVIIIAHRLSAVRGCNRIMVMDKGVIMEEGGYAELLQKKGWFARMHYHQSGMGAVAQAINTGKKEA</sequence>
<evidence type="ECO:0000256" key="3">
    <source>
        <dbReference type="ARBA" id="ARBA00022475"/>
    </source>
</evidence>
<dbReference type="InterPro" id="IPR036640">
    <property type="entry name" value="ABC1_TM_sf"/>
</dbReference>
<evidence type="ECO:0000313" key="14">
    <source>
        <dbReference type="Proteomes" id="UP000002586"/>
    </source>
</evidence>
<dbReference type="GO" id="GO:0005886">
    <property type="term" value="C:plasma membrane"/>
    <property type="evidence" value="ECO:0007669"/>
    <property type="project" value="UniProtKB-SubCell"/>
</dbReference>
<feature type="transmembrane region" description="Helical" evidence="9">
    <location>
        <begin position="165"/>
        <end position="187"/>
    </location>
</feature>
<dbReference type="SUPFAM" id="SSF90123">
    <property type="entry name" value="ABC transporter transmembrane region"/>
    <property type="match status" value="1"/>
</dbReference>
<dbReference type="Pfam" id="PF00005">
    <property type="entry name" value="ABC_tran"/>
    <property type="match status" value="1"/>
</dbReference>
<evidence type="ECO:0000259" key="10">
    <source>
        <dbReference type="PROSITE" id="PS50893"/>
    </source>
</evidence>
<dbReference type="PROSITE" id="PS50990">
    <property type="entry name" value="PEPTIDASE_C39"/>
    <property type="match status" value="1"/>
</dbReference>
<dbReference type="GO" id="GO:0005524">
    <property type="term" value="F:ATP binding"/>
    <property type="evidence" value="ECO:0007669"/>
    <property type="project" value="UniProtKB-KW"/>
</dbReference>
<dbReference type="GO" id="GO:0006508">
    <property type="term" value="P:proteolysis"/>
    <property type="evidence" value="ECO:0007669"/>
    <property type="project" value="InterPro"/>
</dbReference>
<evidence type="ECO:0000256" key="5">
    <source>
        <dbReference type="ARBA" id="ARBA00022741"/>
    </source>
</evidence>
<dbReference type="InterPro" id="IPR011527">
    <property type="entry name" value="ABC1_TM_dom"/>
</dbReference>
<feature type="transmembrane region" description="Helical" evidence="9">
    <location>
        <begin position="199"/>
        <end position="219"/>
    </location>
</feature>
<dbReference type="GO" id="GO:0030256">
    <property type="term" value="C:type I protein secretion system complex"/>
    <property type="evidence" value="ECO:0007669"/>
    <property type="project" value="InterPro"/>
</dbReference>
<keyword evidence="3" id="KW-1003">Cell membrane</keyword>
<dbReference type="PROSITE" id="PS50893">
    <property type="entry name" value="ABC_TRANSPORTER_2"/>
    <property type="match status" value="1"/>
</dbReference>
<dbReference type="STRING" id="156889.Mmc1_1970"/>
<dbReference type="InterPro" id="IPR010132">
    <property type="entry name" value="ATPase_T1SS_HlyB"/>
</dbReference>
<dbReference type="PROSITE" id="PS00211">
    <property type="entry name" value="ABC_TRANSPORTER_1"/>
    <property type="match status" value="1"/>
</dbReference>
<evidence type="ECO:0000256" key="8">
    <source>
        <dbReference type="ARBA" id="ARBA00023136"/>
    </source>
</evidence>
<gene>
    <name evidence="13" type="ordered locus">Mmc1_1970</name>
</gene>
<feature type="domain" description="ABC transmembrane type-1" evidence="11">
    <location>
        <begin position="168"/>
        <end position="444"/>
    </location>
</feature>
<dbReference type="Pfam" id="PF00664">
    <property type="entry name" value="ABC_membrane"/>
    <property type="match status" value="1"/>
</dbReference>
<dbReference type="InterPro" id="IPR017871">
    <property type="entry name" value="ABC_transporter-like_CS"/>
</dbReference>
<evidence type="ECO:0000256" key="6">
    <source>
        <dbReference type="ARBA" id="ARBA00022840"/>
    </source>
</evidence>
<dbReference type="InterPro" id="IPR027417">
    <property type="entry name" value="P-loop_NTPase"/>
</dbReference>
<dbReference type="GO" id="GO:0016887">
    <property type="term" value="F:ATP hydrolysis activity"/>
    <property type="evidence" value="ECO:0007669"/>
    <property type="project" value="InterPro"/>
</dbReference>
<protein>
    <submittedName>
        <fullName evidence="13">Type I secretion system ATPase</fullName>
    </submittedName>
</protein>
<evidence type="ECO:0000256" key="4">
    <source>
        <dbReference type="ARBA" id="ARBA00022692"/>
    </source>
</evidence>
<keyword evidence="5" id="KW-0547">Nucleotide-binding</keyword>
<evidence type="ECO:0000313" key="13">
    <source>
        <dbReference type="EMBL" id="ABK44476.1"/>
    </source>
</evidence>
<evidence type="ECO:0000256" key="2">
    <source>
        <dbReference type="ARBA" id="ARBA00022448"/>
    </source>
</evidence>
<evidence type="ECO:0000259" key="11">
    <source>
        <dbReference type="PROSITE" id="PS50929"/>
    </source>
</evidence>
<keyword evidence="4 9" id="KW-0812">Transmembrane</keyword>
<dbReference type="SMART" id="SM00382">
    <property type="entry name" value="AAA"/>
    <property type="match status" value="1"/>
</dbReference>
<evidence type="ECO:0000256" key="7">
    <source>
        <dbReference type="ARBA" id="ARBA00022989"/>
    </source>
</evidence>
<dbReference type="InterPro" id="IPR005074">
    <property type="entry name" value="Peptidase_C39"/>
</dbReference>
<organism evidence="13 14">
    <name type="scientific">Magnetococcus marinus (strain ATCC BAA-1437 / JCM 17883 / MC-1)</name>
    <dbReference type="NCBI Taxonomy" id="156889"/>
    <lineage>
        <taxon>Bacteria</taxon>
        <taxon>Pseudomonadati</taxon>
        <taxon>Pseudomonadota</taxon>
        <taxon>Magnetococcia</taxon>
        <taxon>Magnetococcales</taxon>
        <taxon>Magnetococcaceae</taxon>
        <taxon>Magnetococcus</taxon>
    </lineage>
</organism>
<dbReference type="FunFam" id="1.20.1560.10:FF:000056">
    <property type="entry name" value="Alpha-hemolysin translocation ATP-binding protein HlyB"/>
    <property type="match status" value="1"/>
</dbReference>
<dbReference type="HOGENOM" id="CLU_000604_95_4_5"/>
<dbReference type="PROSITE" id="PS50929">
    <property type="entry name" value="ABC_TM1F"/>
    <property type="match status" value="1"/>
</dbReference>
<keyword evidence="6" id="KW-0067">ATP-binding</keyword>
<dbReference type="PANTHER" id="PTHR24221">
    <property type="entry name" value="ATP-BINDING CASSETTE SUB-FAMILY B"/>
    <property type="match status" value="1"/>
</dbReference>
<dbReference type="GO" id="GO:0034040">
    <property type="term" value="F:ATPase-coupled lipid transmembrane transporter activity"/>
    <property type="evidence" value="ECO:0007669"/>
    <property type="project" value="TreeGrafter"/>
</dbReference>
<feature type="transmembrane region" description="Helical" evidence="9">
    <location>
        <begin position="272"/>
        <end position="297"/>
    </location>
</feature>
<dbReference type="NCBIfam" id="TIGR01846">
    <property type="entry name" value="type_I_sec_HlyB"/>
    <property type="match status" value="1"/>
</dbReference>
<dbReference type="InterPro" id="IPR003593">
    <property type="entry name" value="AAA+_ATPase"/>
</dbReference>
<feature type="domain" description="Peptidase C39" evidence="12">
    <location>
        <begin position="13"/>
        <end position="134"/>
    </location>
</feature>
<reference evidence="13 14" key="2">
    <citation type="journal article" date="2012" name="Int. J. Syst. Evol. Microbiol.">
        <title>Magnetococcus marinus gen. nov., sp. nov., a marine, magnetotactic bacterium that represents a novel lineage (Magnetococcaceae fam. nov.; Magnetococcales ord. nov.) at the base of the Alphaproteobacteria.</title>
        <authorList>
            <person name="Bazylinski D.A."/>
            <person name="Williams T.J."/>
            <person name="Lefevre C.T."/>
            <person name="Berg R.J."/>
            <person name="Zhang C.L."/>
            <person name="Bowser S.S."/>
            <person name="Dean A.J."/>
            <person name="Beveridge T.J."/>
        </authorList>
    </citation>
    <scope>NUCLEOTIDE SEQUENCE [LARGE SCALE GENOMIC DNA]</scope>
    <source>
        <strain evidence="14">ATCC BAA-1437 / JCM 17883 / MC-1</strain>
    </source>
</reference>
<dbReference type="InterPro" id="IPR003439">
    <property type="entry name" value="ABC_transporter-like_ATP-bd"/>
</dbReference>
<dbReference type="FunFam" id="3.40.50.300:FF:000299">
    <property type="entry name" value="ABC transporter ATP-binding protein/permease"/>
    <property type="match status" value="1"/>
</dbReference>
<keyword evidence="7 9" id="KW-1133">Transmembrane helix</keyword>
<dbReference type="CDD" id="cd02417">
    <property type="entry name" value="Peptidase_C39_likeA"/>
    <property type="match status" value="1"/>
</dbReference>
<dbReference type="RefSeq" id="WP_011713619.1">
    <property type="nucleotide sequence ID" value="NC_008576.1"/>
</dbReference>
<dbReference type="KEGG" id="mgm:Mmc1_1970"/>
<keyword evidence="14" id="KW-1185">Reference proteome</keyword>
<dbReference type="EMBL" id="CP000471">
    <property type="protein sequence ID" value="ABK44476.1"/>
    <property type="molecule type" value="Genomic_DNA"/>
</dbReference>
<dbReference type="Gene3D" id="3.40.50.300">
    <property type="entry name" value="P-loop containing nucleotide triphosphate hydrolases"/>
    <property type="match status" value="1"/>
</dbReference>
<evidence type="ECO:0000256" key="1">
    <source>
        <dbReference type="ARBA" id="ARBA00004651"/>
    </source>
</evidence>
<dbReference type="GO" id="GO:0140359">
    <property type="term" value="F:ABC-type transporter activity"/>
    <property type="evidence" value="ECO:0007669"/>
    <property type="project" value="InterPro"/>
</dbReference>
<evidence type="ECO:0000256" key="9">
    <source>
        <dbReference type="SAM" id="Phobius"/>
    </source>
</evidence>
<dbReference type="PANTHER" id="PTHR24221:SF647">
    <property type="entry name" value="BLL6336 PROTEIN"/>
    <property type="match status" value="1"/>
</dbReference>
<comment type="subcellular location">
    <subcellularLocation>
        <location evidence="1">Cell membrane</location>
        <topology evidence="1">Multi-pass membrane protein</topology>
    </subcellularLocation>
</comment>
<proteinExistence type="predicted"/>
<dbReference type="InterPro" id="IPR039395">
    <property type="entry name" value="Peptidase_C39-like_A"/>
</dbReference>
<keyword evidence="2" id="KW-0813">Transport</keyword>
<dbReference type="GO" id="GO:0008233">
    <property type="term" value="F:peptidase activity"/>
    <property type="evidence" value="ECO:0007669"/>
    <property type="project" value="InterPro"/>
</dbReference>
<feature type="domain" description="ABC transporter" evidence="10">
    <location>
        <begin position="478"/>
        <end position="713"/>
    </location>
</feature>
<dbReference type="CDD" id="cd18588">
    <property type="entry name" value="ABC_6TM_CyaB_HlyB_like"/>
    <property type="match status" value="1"/>
</dbReference>
<name>A0L933_MAGMM</name>
<dbReference type="Gene3D" id="1.20.1560.10">
    <property type="entry name" value="ABC transporter type 1, transmembrane domain"/>
    <property type="match status" value="1"/>
</dbReference>
<dbReference type="InterPro" id="IPR039421">
    <property type="entry name" value="Type_1_exporter"/>
</dbReference>
<dbReference type="Pfam" id="PF03412">
    <property type="entry name" value="Peptidase_C39"/>
    <property type="match status" value="1"/>
</dbReference>
<dbReference type="Proteomes" id="UP000002586">
    <property type="component" value="Chromosome"/>
</dbReference>
<dbReference type="Gene3D" id="3.90.70.10">
    <property type="entry name" value="Cysteine proteinases"/>
    <property type="match status" value="1"/>
</dbReference>
<dbReference type="eggNOG" id="COG2274">
    <property type="taxonomic scope" value="Bacteria"/>
</dbReference>
<reference evidence="14" key="1">
    <citation type="journal article" date="2009" name="Appl. Environ. Microbiol.">
        <title>Complete genome sequence of the chemolithoautotrophic marine magnetotactic coccus strain MC-1.</title>
        <authorList>
            <person name="Schubbe S."/>
            <person name="Williams T.J."/>
            <person name="Xie G."/>
            <person name="Kiss H.E."/>
            <person name="Brettin T.S."/>
            <person name="Martinez D."/>
            <person name="Ross C.A."/>
            <person name="Schuler D."/>
            <person name="Cox B.L."/>
            <person name="Nealson K.H."/>
            <person name="Bazylinski D.A."/>
        </authorList>
    </citation>
    <scope>NUCLEOTIDE SEQUENCE [LARGE SCALE GENOMIC DNA]</scope>
    <source>
        <strain evidence="14">ATCC BAA-1437 / JCM 17883 / MC-1</strain>
    </source>
</reference>
<dbReference type="SUPFAM" id="SSF52540">
    <property type="entry name" value="P-loop containing nucleoside triphosphate hydrolases"/>
    <property type="match status" value="1"/>
</dbReference>
<dbReference type="GO" id="GO:0030253">
    <property type="term" value="P:protein secretion by the type I secretion system"/>
    <property type="evidence" value="ECO:0007669"/>
    <property type="project" value="InterPro"/>
</dbReference>
<evidence type="ECO:0000259" key="12">
    <source>
        <dbReference type="PROSITE" id="PS50990"/>
    </source>
</evidence>
<accession>A0L933</accession>